<evidence type="ECO:0000256" key="4">
    <source>
        <dbReference type="ARBA" id="ARBA00001947"/>
    </source>
</evidence>
<sequence>MQTTVKQRAKRLPERKKTRRPAARTHRWGRGPEEGPSRAAAPLSRRLAAPPLRGRRDFLRAGRPLPAEFGRLDGKGRSQGRAANRGDAVVLPGLPAPGRQHHGVRLQDWPVHPQQRPGQLRGRVPPDAGLRGRLPAPGYMHMMVSRPEQWVKPMAVAGANQYTFHLEATENPGALIKDIRENGMKVGLAIKPGTTVEYLAPWANQIDMALVMTVEPGFGGQKFMEDMMPKVHWLRTQFPSLDIEVDGGVGPDTIHKCAEAGANMIVSGSAIMRSEDPRSVISLLRSVCSEAAQKRCLDR</sequence>
<dbReference type="AlphaFoldDB" id="A0A9L0IUS8"/>
<dbReference type="EC" id="5.1.3.1" evidence="8"/>
<evidence type="ECO:0000256" key="8">
    <source>
        <dbReference type="ARBA" id="ARBA00013188"/>
    </source>
</evidence>
<dbReference type="Ensembl" id="ENSEAST00005044460.1">
    <property type="protein sequence ID" value="ENSEASP00005043863.1"/>
    <property type="gene ID" value="ENSEASG00005013438.2"/>
</dbReference>
<keyword evidence="19" id="KW-1185">Reference proteome</keyword>
<evidence type="ECO:0000256" key="5">
    <source>
        <dbReference type="ARBA" id="ARBA00001954"/>
    </source>
</evidence>
<evidence type="ECO:0000256" key="7">
    <source>
        <dbReference type="ARBA" id="ARBA00011738"/>
    </source>
</evidence>
<dbReference type="Gene3D" id="3.20.20.70">
    <property type="entry name" value="Aldolase class I"/>
    <property type="match status" value="1"/>
</dbReference>
<feature type="compositionally biased region" description="Low complexity" evidence="17">
    <location>
        <begin position="37"/>
        <end position="52"/>
    </location>
</feature>
<dbReference type="Pfam" id="PF00834">
    <property type="entry name" value="Ribul_P_3_epim"/>
    <property type="match status" value="1"/>
</dbReference>
<evidence type="ECO:0000256" key="17">
    <source>
        <dbReference type="SAM" id="MobiDB-lite"/>
    </source>
</evidence>
<name>A0A9L0IUS8_EQUAS</name>
<evidence type="ECO:0000313" key="19">
    <source>
        <dbReference type="Proteomes" id="UP000694387"/>
    </source>
</evidence>
<comment type="cofactor">
    <cofactor evidence="4">
        <name>Zn(2+)</name>
        <dbReference type="ChEBI" id="CHEBI:29105"/>
    </cofactor>
</comment>
<evidence type="ECO:0000256" key="11">
    <source>
        <dbReference type="ARBA" id="ARBA00023004"/>
    </source>
</evidence>
<comment type="cofactor">
    <cofactor evidence="5">
        <name>Fe(2+)</name>
        <dbReference type="ChEBI" id="CHEBI:29033"/>
    </cofactor>
</comment>
<protein>
    <recommendedName>
        <fullName evidence="8">ribulose-phosphate 3-epimerase</fullName>
        <ecNumber evidence="8">5.1.3.1</ecNumber>
    </recommendedName>
</protein>
<accession>A0A9L0IUS8</accession>
<dbReference type="FunFam" id="3.20.20.70:FF:000191">
    <property type="entry name" value="ribulose-phosphate 3-epimerase isoform X2"/>
    <property type="match status" value="1"/>
</dbReference>
<dbReference type="GO" id="GO:0006098">
    <property type="term" value="P:pentose-phosphate shunt"/>
    <property type="evidence" value="ECO:0007669"/>
    <property type="project" value="Ensembl"/>
</dbReference>
<dbReference type="GO" id="GO:0004750">
    <property type="term" value="F:D-ribulose-phosphate 3-epimerase activity"/>
    <property type="evidence" value="ECO:0007669"/>
    <property type="project" value="UniProtKB-EC"/>
</dbReference>
<evidence type="ECO:0000256" key="2">
    <source>
        <dbReference type="ARBA" id="ARBA00001936"/>
    </source>
</evidence>
<dbReference type="PROSITE" id="PS01086">
    <property type="entry name" value="RIBUL_P_3_EPIMER_2"/>
    <property type="match status" value="1"/>
</dbReference>
<reference evidence="18 19" key="1">
    <citation type="journal article" date="2020" name="Nat. Commun.">
        <title>Donkey genomes provide new insights into domestication and selection for coat color.</title>
        <authorList>
            <person name="Wang"/>
            <person name="C."/>
            <person name="Li"/>
            <person name="H."/>
            <person name="Guo"/>
            <person name="Y."/>
            <person name="Huang"/>
            <person name="J."/>
            <person name="Sun"/>
            <person name="Y."/>
            <person name="Min"/>
            <person name="J."/>
            <person name="Wang"/>
            <person name="J."/>
            <person name="Fang"/>
            <person name="X."/>
            <person name="Zhao"/>
            <person name="Z."/>
            <person name="Wang"/>
            <person name="S."/>
            <person name="Zhang"/>
            <person name="Y."/>
            <person name="Liu"/>
            <person name="Q."/>
            <person name="Jiang"/>
            <person name="Q."/>
            <person name="Wang"/>
            <person name="X."/>
            <person name="Guo"/>
            <person name="Y."/>
            <person name="Yang"/>
            <person name="C."/>
            <person name="Wang"/>
            <person name="Y."/>
            <person name="Tian"/>
            <person name="F."/>
            <person name="Zhuang"/>
            <person name="G."/>
            <person name="Fan"/>
            <person name="Y."/>
            <person name="Gao"/>
            <person name="Q."/>
            <person name="Li"/>
            <person name="Y."/>
            <person name="Ju"/>
            <person name="Z."/>
            <person name="Li"/>
            <person name="J."/>
            <person name="Li"/>
            <person name="R."/>
            <person name="Hou"/>
            <person name="M."/>
            <person name="Yang"/>
            <person name="G."/>
            <person name="Liu"/>
            <person name="G."/>
            <person name="Liu"/>
            <person name="W."/>
            <person name="Guo"/>
            <person name="J."/>
            <person name="Pan"/>
            <person name="S."/>
            <person name="Fan"/>
            <person name="G."/>
            <person name="Zhang"/>
            <person name="W."/>
            <person name="Zhang"/>
            <person name="R."/>
            <person name="Yu"/>
            <person name="J."/>
            <person name="Zhang"/>
            <person name="X."/>
            <person name="Yin"/>
            <person name="Q."/>
            <person name="Ji"/>
            <person name="C."/>
            <person name="Jin"/>
            <person name="Y."/>
            <person name="Yue"/>
            <person name="G."/>
            <person name="Liu"/>
            <person name="M."/>
            <person name="Xu"/>
            <person name="J."/>
            <person name="Liu"/>
            <person name="S."/>
            <person name="Jordana"/>
            <person name="J."/>
            <person name="Noce"/>
            <person name="A."/>
            <person name="Amills"/>
            <person name="M."/>
            <person name="Wu"/>
            <person name="D.D."/>
            <person name="Li"/>
            <person name="S."/>
            <person name="Zhou"/>
            <person name="X. and Zhong"/>
            <person name="J."/>
        </authorList>
    </citation>
    <scope>NUCLEOTIDE SEQUENCE [LARGE SCALE GENOMIC DNA]</scope>
</reference>
<feature type="region of interest" description="Disordered" evidence="17">
    <location>
        <begin position="110"/>
        <end position="129"/>
    </location>
</feature>
<evidence type="ECO:0000256" key="9">
    <source>
        <dbReference type="ARBA" id="ARBA00022723"/>
    </source>
</evidence>
<dbReference type="Proteomes" id="UP000694387">
    <property type="component" value="Chromosome 14"/>
</dbReference>
<gene>
    <name evidence="18" type="primary">RPE</name>
</gene>
<dbReference type="GO" id="GO:0046872">
    <property type="term" value="F:metal ion binding"/>
    <property type="evidence" value="ECO:0007669"/>
    <property type="project" value="UniProtKB-KW"/>
</dbReference>
<keyword evidence="11" id="KW-0408">Iron</keyword>
<evidence type="ECO:0000313" key="18">
    <source>
        <dbReference type="Ensembl" id="ENSEASP00005043863.1"/>
    </source>
</evidence>
<keyword evidence="13" id="KW-0413">Isomerase</keyword>
<dbReference type="GeneTree" id="ENSGT00390000001447"/>
<evidence type="ECO:0000256" key="16">
    <source>
        <dbReference type="ARBA" id="ARBA00057323"/>
    </source>
</evidence>
<evidence type="ECO:0000256" key="12">
    <source>
        <dbReference type="ARBA" id="ARBA00023211"/>
    </source>
</evidence>
<keyword evidence="10" id="KW-0862">Zinc</keyword>
<comment type="cofactor">
    <cofactor evidence="3">
        <name>Co(2+)</name>
        <dbReference type="ChEBI" id="CHEBI:48828"/>
    </cofactor>
</comment>
<evidence type="ECO:0000256" key="15">
    <source>
        <dbReference type="ARBA" id="ARBA00023285"/>
    </source>
</evidence>
<evidence type="ECO:0000256" key="14">
    <source>
        <dbReference type="ARBA" id="ARBA00023277"/>
    </source>
</evidence>
<dbReference type="InterPro" id="IPR000056">
    <property type="entry name" value="Ribul_P_3_epim-like"/>
</dbReference>
<evidence type="ECO:0000256" key="10">
    <source>
        <dbReference type="ARBA" id="ARBA00022833"/>
    </source>
</evidence>
<keyword evidence="9" id="KW-0479">Metal-binding</keyword>
<comment type="function">
    <text evidence="16">Catalyzes the reversible epimerization of D-ribulose 5-phosphate to D-xylulose 5-phosphate.</text>
</comment>
<dbReference type="SUPFAM" id="SSF51366">
    <property type="entry name" value="Ribulose-phoshate binding barrel"/>
    <property type="match status" value="1"/>
</dbReference>
<feature type="compositionally biased region" description="Basic residues" evidence="17">
    <location>
        <begin position="7"/>
        <end position="29"/>
    </location>
</feature>
<organism evidence="18 19">
    <name type="scientific">Equus asinus</name>
    <name type="common">Donkey</name>
    <name type="synonym">Equus africanus asinus</name>
    <dbReference type="NCBI Taxonomy" id="9793"/>
    <lineage>
        <taxon>Eukaryota</taxon>
        <taxon>Metazoa</taxon>
        <taxon>Chordata</taxon>
        <taxon>Craniata</taxon>
        <taxon>Vertebrata</taxon>
        <taxon>Euteleostomi</taxon>
        <taxon>Mammalia</taxon>
        <taxon>Eutheria</taxon>
        <taxon>Laurasiatheria</taxon>
        <taxon>Perissodactyla</taxon>
        <taxon>Equidae</taxon>
        <taxon>Equus</taxon>
    </lineage>
</organism>
<dbReference type="CDD" id="cd00429">
    <property type="entry name" value="RPE"/>
    <property type="match status" value="1"/>
</dbReference>
<evidence type="ECO:0000256" key="3">
    <source>
        <dbReference type="ARBA" id="ARBA00001941"/>
    </source>
</evidence>
<dbReference type="PANTHER" id="PTHR11749">
    <property type="entry name" value="RIBULOSE-5-PHOSPHATE-3-EPIMERASE"/>
    <property type="match status" value="1"/>
</dbReference>
<dbReference type="GO" id="GO:0005829">
    <property type="term" value="C:cytosol"/>
    <property type="evidence" value="ECO:0007669"/>
    <property type="project" value="Ensembl"/>
</dbReference>
<evidence type="ECO:0000256" key="1">
    <source>
        <dbReference type="ARBA" id="ARBA00001782"/>
    </source>
</evidence>
<reference evidence="18" key="2">
    <citation type="submission" date="2025-08" db="UniProtKB">
        <authorList>
            <consortium name="Ensembl"/>
        </authorList>
    </citation>
    <scope>IDENTIFICATION</scope>
</reference>
<comment type="similarity">
    <text evidence="6">Belongs to the ribulose-phosphate 3-epimerase family.</text>
</comment>
<proteinExistence type="inferred from homology"/>
<feature type="region of interest" description="Disordered" evidence="17">
    <location>
        <begin position="1"/>
        <end position="90"/>
    </location>
</feature>
<dbReference type="InterPro" id="IPR013785">
    <property type="entry name" value="Aldolase_TIM"/>
</dbReference>
<evidence type="ECO:0000256" key="6">
    <source>
        <dbReference type="ARBA" id="ARBA00009541"/>
    </source>
</evidence>
<comment type="cofactor">
    <cofactor evidence="2">
        <name>Mn(2+)</name>
        <dbReference type="ChEBI" id="CHEBI:29035"/>
    </cofactor>
</comment>
<keyword evidence="14" id="KW-0119">Carbohydrate metabolism</keyword>
<dbReference type="GO" id="GO:0005975">
    <property type="term" value="P:carbohydrate metabolic process"/>
    <property type="evidence" value="ECO:0007669"/>
    <property type="project" value="InterPro"/>
</dbReference>
<keyword evidence="15" id="KW-0170">Cobalt</keyword>
<evidence type="ECO:0000256" key="13">
    <source>
        <dbReference type="ARBA" id="ARBA00023235"/>
    </source>
</evidence>
<reference evidence="18" key="3">
    <citation type="submission" date="2025-09" db="UniProtKB">
        <authorList>
            <consortium name="Ensembl"/>
        </authorList>
    </citation>
    <scope>IDENTIFICATION</scope>
</reference>
<dbReference type="InterPro" id="IPR011060">
    <property type="entry name" value="RibuloseP-bd_barrel"/>
</dbReference>
<comment type="catalytic activity">
    <reaction evidence="1">
        <text>D-ribulose 5-phosphate = D-xylulose 5-phosphate</text>
        <dbReference type="Rhea" id="RHEA:13677"/>
        <dbReference type="ChEBI" id="CHEBI:57737"/>
        <dbReference type="ChEBI" id="CHEBI:58121"/>
        <dbReference type="EC" id="5.1.3.1"/>
    </reaction>
</comment>
<keyword evidence="12" id="KW-0464">Manganese</keyword>
<comment type="subunit">
    <text evidence="7">Homodimer.</text>
</comment>